<evidence type="ECO:0000313" key="3">
    <source>
        <dbReference type="EMBL" id="GAK46625.1"/>
    </source>
</evidence>
<dbReference type="GO" id="GO:0008410">
    <property type="term" value="F:CoA-transferase activity"/>
    <property type="evidence" value="ECO:0007669"/>
    <property type="project" value="TreeGrafter"/>
</dbReference>
<comment type="caution">
    <text evidence="3">The sequence shown here is derived from an EMBL/GenBank/DDBJ whole genome shotgun (WGS) entry which is preliminary data.</text>
</comment>
<protein>
    <submittedName>
        <fullName evidence="3">L-carnitine dehydratase/bile acid-inducible protein F</fullName>
    </submittedName>
</protein>
<gene>
    <name evidence="3" type="ORF">M2A_3124</name>
</gene>
<proteinExistence type="predicted"/>
<dbReference type="InterPro" id="IPR003673">
    <property type="entry name" value="CoA-Trfase_fam_III"/>
</dbReference>
<dbReference type="Gene3D" id="3.40.50.10540">
    <property type="entry name" value="Crotonobetainyl-coa:carnitine coa-transferase, domain 1"/>
    <property type="match status" value="1"/>
</dbReference>
<evidence type="ECO:0000313" key="4">
    <source>
        <dbReference type="Proteomes" id="UP000028702"/>
    </source>
</evidence>
<dbReference type="Pfam" id="PF02515">
    <property type="entry name" value="CoA_transf_3"/>
    <property type="match status" value="1"/>
</dbReference>
<evidence type="ECO:0000256" key="1">
    <source>
        <dbReference type="ARBA" id="ARBA00022679"/>
    </source>
</evidence>
<dbReference type="RefSeq" id="WP_045449414.1">
    <property type="nucleotide sequence ID" value="NZ_BBIO01000022.1"/>
</dbReference>
<dbReference type="eggNOG" id="COG1804">
    <property type="taxonomic scope" value="Bacteria"/>
</dbReference>
<keyword evidence="4" id="KW-1185">Reference proteome</keyword>
<reference evidence="3 4" key="1">
    <citation type="submission" date="2014-07" db="EMBL/GenBank/DDBJ databases">
        <title>Tepidicaulis marinum gen. nov., sp. nov., a novel marine bacterium denitrifying nitrate to nitrous oxide strictly under microaerobic conditions.</title>
        <authorList>
            <person name="Takeuchi M."/>
            <person name="Yamagishi T."/>
            <person name="Kamagata Y."/>
            <person name="Oshima K."/>
            <person name="Hattori M."/>
            <person name="Katayama T."/>
            <person name="Hanada S."/>
            <person name="Tamaki H."/>
            <person name="Marumo K."/>
            <person name="Maeda H."/>
            <person name="Nedachi M."/>
            <person name="Iwasaki W."/>
            <person name="Suwa Y."/>
            <person name="Sakata S."/>
        </authorList>
    </citation>
    <scope>NUCLEOTIDE SEQUENCE [LARGE SCALE GENOMIC DNA]</scope>
    <source>
        <strain evidence="3 4">MA2</strain>
    </source>
</reference>
<sequence length="438" mass="47386">MSGPLAGLKVVDFSRVLAGPFCARTLMDLGADVIKVEPPRPDVTRFAMPTHGDMSGYYAQQNAGKRNVSIDLNVAEGRQLALRLCDDADIIVENFRAGTLGFFGLDYETVAARNPRIIYASITGYGQHGPWRGRMAYAPTVQAEAGFTANSLAHYGEALSGLKTDSLSHADVYSGLQATVAILAALHKRKETGRGQYIDVAMAATLLAINERAHVDLTDIDLGPEPAVLGATDCPFFEGPNGETFTVATSMIGSLTFRFYLSAMRRPDLAKDPRFATAEARQQNYAALHEIIQTWILTFPDMESLDAQLDEAKIAMGEVRSMRELADSEWAEYWGAVREVPDRHGGTYRIPGHPWHFSDEELPETGAPALQGEHNRSIFASLGYKDTEIEAFYKAGALVDAPPLPGAAKKPAPKLDAEKTAAPKAGESKTPAQAKASS</sequence>
<evidence type="ECO:0000256" key="2">
    <source>
        <dbReference type="SAM" id="MobiDB-lite"/>
    </source>
</evidence>
<dbReference type="STRING" id="1333998.M2A_3124"/>
<dbReference type="EMBL" id="BBIO01000022">
    <property type="protein sequence ID" value="GAK46625.1"/>
    <property type="molecule type" value="Genomic_DNA"/>
</dbReference>
<feature type="region of interest" description="Disordered" evidence="2">
    <location>
        <begin position="401"/>
        <end position="438"/>
    </location>
</feature>
<dbReference type="Gene3D" id="3.30.1540.10">
    <property type="entry name" value="formyl-coa transferase, domain 3"/>
    <property type="match status" value="1"/>
</dbReference>
<dbReference type="Proteomes" id="UP000028702">
    <property type="component" value="Unassembled WGS sequence"/>
</dbReference>
<accession>A0A081BF07</accession>
<dbReference type="InterPro" id="IPR050483">
    <property type="entry name" value="CoA-transferase_III_domain"/>
</dbReference>
<keyword evidence="1" id="KW-0808">Transferase</keyword>
<dbReference type="PANTHER" id="PTHR48207">
    <property type="entry name" value="SUCCINATE--HYDROXYMETHYLGLUTARATE COA-TRANSFERASE"/>
    <property type="match status" value="1"/>
</dbReference>
<organism evidence="3 4">
    <name type="scientific">Tepidicaulis marinus</name>
    <dbReference type="NCBI Taxonomy" id="1333998"/>
    <lineage>
        <taxon>Bacteria</taxon>
        <taxon>Pseudomonadati</taxon>
        <taxon>Pseudomonadota</taxon>
        <taxon>Alphaproteobacteria</taxon>
        <taxon>Hyphomicrobiales</taxon>
        <taxon>Parvibaculaceae</taxon>
        <taxon>Tepidicaulis</taxon>
    </lineage>
</organism>
<dbReference type="AlphaFoldDB" id="A0A081BF07"/>
<dbReference type="InterPro" id="IPR044855">
    <property type="entry name" value="CoA-Trfase_III_dom3_sf"/>
</dbReference>
<dbReference type="PANTHER" id="PTHR48207:SF3">
    <property type="entry name" value="SUCCINATE--HYDROXYMETHYLGLUTARATE COA-TRANSFERASE"/>
    <property type="match status" value="1"/>
</dbReference>
<dbReference type="SUPFAM" id="SSF89796">
    <property type="entry name" value="CoA-transferase family III (CaiB/BaiF)"/>
    <property type="match status" value="1"/>
</dbReference>
<dbReference type="InterPro" id="IPR023606">
    <property type="entry name" value="CoA-Trfase_III_dom_1_sf"/>
</dbReference>
<name>A0A081BF07_9HYPH</name>